<dbReference type="SUPFAM" id="SSF56112">
    <property type="entry name" value="Protein kinase-like (PK-like)"/>
    <property type="match status" value="1"/>
</dbReference>
<dbReference type="GO" id="GO:0016301">
    <property type="term" value="F:kinase activity"/>
    <property type="evidence" value="ECO:0007669"/>
    <property type="project" value="UniProtKB-KW"/>
</dbReference>
<evidence type="ECO:0000313" key="2">
    <source>
        <dbReference type="EMBL" id="SDP08698.1"/>
    </source>
</evidence>
<protein>
    <submittedName>
        <fullName evidence="2">Ser/Thr protein kinase RdoA involved in Cpx stress response, MazF antagonist</fullName>
    </submittedName>
</protein>
<evidence type="ECO:0000313" key="3">
    <source>
        <dbReference type="Proteomes" id="UP000199691"/>
    </source>
</evidence>
<dbReference type="STRING" id="641025.SAMN05421507_105203"/>
<dbReference type="RefSeq" id="WP_090097966.1">
    <property type="nucleotide sequence ID" value="NZ_FNIX01000005.1"/>
</dbReference>
<dbReference type="Proteomes" id="UP000199691">
    <property type="component" value="Unassembled WGS sequence"/>
</dbReference>
<proteinExistence type="predicted"/>
<dbReference type="Gene3D" id="3.90.1200.10">
    <property type="match status" value="1"/>
</dbReference>
<feature type="domain" description="Aminoglycoside phosphotransferase" evidence="1">
    <location>
        <begin position="36"/>
        <end position="227"/>
    </location>
</feature>
<dbReference type="Pfam" id="PF01636">
    <property type="entry name" value="APH"/>
    <property type="match status" value="1"/>
</dbReference>
<sequence length="299" mass="31958">MDVAAWCAAELGSAPVSVLYERVSISSVHGVLLADGRSVYVKVRPDDGRARSCLAAQAFLASRGFPCPRPATPVTVVDGMAVHAEEALPGGEVLLGSGADVARRYAVVFARSMSLLAEVQVPPPVPAPRWARWDHSDPGPWPAVDFLDARDQSAVPAFVVELASRLRGRLLATSLPRVLGHADFEAQNLQWRDGEVWAVHDWDSLAWQPEAALVGAAAGAFANASPPSLAPIAGSSAFIETYQQARGRQFSAEELEIAWAGSLWTAVHNARWEALHGDPPVSLEAVRAQGEQRLRLANA</sequence>
<organism evidence="2 3">
    <name type="scientific">Lentzea jiangxiensis</name>
    <dbReference type="NCBI Taxonomy" id="641025"/>
    <lineage>
        <taxon>Bacteria</taxon>
        <taxon>Bacillati</taxon>
        <taxon>Actinomycetota</taxon>
        <taxon>Actinomycetes</taxon>
        <taxon>Pseudonocardiales</taxon>
        <taxon>Pseudonocardiaceae</taxon>
        <taxon>Lentzea</taxon>
    </lineage>
</organism>
<accession>A0A1H0PW35</accession>
<gene>
    <name evidence="2" type="ORF">SAMN05421507_105203</name>
</gene>
<evidence type="ECO:0000259" key="1">
    <source>
        <dbReference type="Pfam" id="PF01636"/>
    </source>
</evidence>
<keyword evidence="2" id="KW-0418">Kinase</keyword>
<dbReference type="InterPro" id="IPR002575">
    <property type="entry name" value="Aminoglycoside_PTrfase"/>
</dbReference>
<name>A0A1H0PW35_9PSEU</name>
<reference evidence="3" key="1">
    <citation type="submission" date="2016-10" db="EMBL/GenBank/DDBJ databases">
        <authorList>
            <person name="Varghese N."/>
            <person name="Submissions S."/>
        </authorList>
    </citation>
    <scope>NUCLEOTIDE SEQUENCE [LARGE SCALE GENOMIC DNA]</scope>
    <source>
        <strain evidence="3">CGMCC 4.6609</strain>
    </source>
</reference>
<keyword evidence="3" id="KW-1185">Reference proteome</keyword>
<dbReference type="InterPro" id="IPR011009">
    <property type="entry name" value="Kinase-like_dom_sf"/>
</dbReference>
<dbReference type="OrthoDB" id="4570396at2"/>
<dbReference type="EMBL" id="FNIX01000005">
    <property type="protein sequence ID" value="SDP08698.1"/>
    <property type="molecule type" value="Genomic_DNA"/>
</dbReference>
<keyword evidence="2" id="KW-0808">Transferase</keyword>
<dbReference type="AlphaFoldDB" id="A0A1H0PW35"/>